<name>A0A0W8E1X9_9ZZZZ</name>
<dbReference type="PANTHER" id="PTHR43278">
    <property type="entry name" value="NAD(P)H-DEPENDENT FMN-CONTAINING OXIDOREDUCTASE YWQN-RELATED"/>
    <property type="match status" value="1"/>
</dbReference>
<reference evidence="4" key="1">
    <citation type="journal article" date="2015" name="Proc. Natl. Acad. Sci. U.S.A.">
        <title>Networks of energetic and metabolic interactions define dynamics in microbial communities.</title>
        <authorList>
            <person name="Embree M."/>
            <person name="Liu J.K."/>
            <person name="Al-Bassam M.M."/>
            <person name="Zengler K."/>
        </authorList>
    </citation>
    <scope>NUCLEOTIDE SEQUENCE</scope>
</reference>
<evidence type="ECO:0000256" key="1">
    <source>
        <dbReference type="ARBA" id="ARBA00022630"/>
    </source>
</evidence>
<dbReference type="SUPFAM" id="SSF52218">
    <property type="entry name" value="Flavoproteins"/>
    <property type="match status" value="1"/>
</dbReference>
<evidence type="ECO:0000259" key="3">
    <source>
        <dbReference type="Pfam" id="PF03358"/>
    </source>
</evidence>
<proteinExistence type="predicted"/>
<dbReference type="EMBL" id="LNQE01001918">
    <property type="protein sequence ID" value="KUG02489.1"/>
    <property type="molecule type" value="Genomic_DNA"/>
</dbReference>
<evidence type="ECO:0000256" key="2">
    <source>
        <dbReference type="ARBA" id="ARBA00022643"/>
    </source>
</evidence>
<dbReference type="AlphaFoldDB" id="A0A0W8E1X9"/>
<keyword evidence="1" id="KW-0285">Flavoprotein</keyword>
<protein>
    <submittedName>
        <fullName evidence="4">Iron-sulfur flavoprotein</fullName>
    </submittedName>
</protein>
<dbReference type="InterPro" id="IPR051796">
    <property type="entry name" value="ISF_SsuE-like"/>
</dbReference>
<comment type="caution">
    <text evidence="4">The sequence shown here is derived from an EMBL/GenBank/DDBJ whole genome shotgun (WGS) entry which is preliminary data.</text>
</comment>
<organism evidence="4">
    <name type="scientific">hydrocarbon metagenome</name>
    <dbReference type="NCBI Taxonomy" id="938273"/>
    <lineage>
        <taxon>unclassified sequences</taxon>
        <taxon>metagenomes</taxon>
        <taxon>ecological metagenomes</taxon>
    </lineage>
</organism>
<sequence>MKRIKVLGISGSPRHANTETLVGESLKAAQELGPVDTELISLAGLEINPCDGCNKCYGYSKGASWDRLCHKYDDDVTMIYKKISEADGLIVGSPVYTGDITAKLKALMERGACFCHYSASPVAGSIRNKVIGGIVVAFERRGGQESSLQSIWRWATGIMFSYVVGAVPFPDDPPPQASAYGGLADTCDSSSGLGKYGAMPETTRTDPPNSGVYNLRSVRNLGKNVALGSLLINRGTASLRAEGIIVPPLPLTNFPEKILQPDSYLKEVRQGKRMVPDYQIIKGD</sequence>
<accession>A0A0W8E1X9</accession>
<dbReference type="InterPro" id="IPR029039">
    <property type="entry name" value="Flavoprotein-like_sf"/>
</dbReference>
<feature type="domain" description="NADPH-dependent FMN reductase-like" evidence="3">
    <location>
        <begin position="4"/>
        <end position="150"/>
    </location>
</feature>
<dbReference type="PANTHER" id="PTHR43278:SF1">
    <property type="entry name" value="IRON-SULFUR FLAVOPROTEIN MJ1083"/>
    <property type="match status" value="1"/>
</dbReference>
<evidence type="ECO:0000313" key="4">
    <source>
        <dbReference type="EMBL" id="KUG02489.1"/>
    </source>
</evidence>
<dbReference type="InterPro" id="IPR005025">
    <property type="entry name" value="FMN_Rdtase-like_dom"/>
</dbReference>
<dbReference type="Gene3D" id="3.40.50.360">
    <property type="match status" value="1"/>
</dbReference>
<dbReference type="GO" id="GO:0016491">
    <property type="term" value="F:oxidoreductase activity"/>
    <property type="evidence" value="ECO:0007669"/>
    <property type="project" value="InterPro"/>
</dbReference>
<dbReference type="Pfam" id="PF03358">
    <property type="entry name" value="FMN_red"/>
    <property type="match status" value="1"/>
</dbReference>
<keyword evidence="2" id="KW-0288">FMN</keyword>
<gene>
    <name evidence="4" type="ORF">ASZ90_020121</name>
</gene>